<feature type="region of interest" description="Disordered" evidence="1">
    <location>
        <begin position="1"/>
        <end position="29"/>
    </location>
</feature>
<accession>A0A4S4MUI6</accession>
<evidence type="ECO:0000256" key="2">
    <source>
        <dbReference type="SAM" id="Phobius"/>
    </source>
</evidence>
<reference evidence="3 4" key="1">
    <citation type="submission" date="2019-02" db="EMBL/GenBank/DDBJ databases">
        <title>Genome sequencing of the rare red list fungi Antrodiella citrinella (Flaviporus citrinellus).</title>
        <authorList>
            <person name="Buettner E."/>
            <person name="Kellner H."/>
        </authorList>
    </citation>
    <scope>NUCLEOTIDE SEQUENCE [LARGE SCALE GENOMIC DNA]</scope>
    <source>
        <strain evidence="3 4">DSM 108506</strain>
    </source>
</reference>
<feature type="transmembrane region" description="Helical" evidence="2">
    <location>
        <begin position="119"/>
        <end position="137"/>
    </location>
</feature>
<feature type="region of interest" description="Disordered" evidence="1">
    <location>
        <begin position="330"/>
        <end position="371"/>
    </location>
</feature>
<evidence type="ECO:0000313" key="3">
    <source>
        <dbReference type="EMBL" id="THH29227.1"/>
    </source>
</evidence>
<feature type="transmembrane region" description="Helical" evidence="2">
    <location>
        <begin position="231"/>
        <end position="251"/>
    </location>
</feature>
<feature type="transmembrane region" description="Helical" evidence="2">
    <location>
        <begin position="257"/>
        <end position="281"/>
    </location>
</feature>
<feature type="transmembrane region" description="Helical" evidence="2">
    <location>
        <begin position="41"/>
        <end position="64"/>
    </location>
</feature>
<evidence type="ECO:0000256" key="1">
    <source>
        <dbReference type="SAM" id="MobiDB-lite"/>
    </source>
</evidence>
<protein>
    <submittedName>
        <fullName evidence="3">Uncharacterized protein</fullName>
    </submittedName>
</protein>
<dbReference type="EMBL" id="SGPM01000134">
    <property type="protein sequence ID" value="THH29227.1"/>
    <property type="molecule type" value="Genomic_DNA"/>
</dbReference>
<evidence type="ECO:0000313" key="4">
    <source>
        <dbReference type="Proteomes" id="UP000308730"/>
    </source>
</evidence>
<dbReference type="PANTHER" id="PTHR42024">
    <property type="entry name" value="AMINO ACID PERMEASE_ SLC12A DOMAIN-CONTAINING PROTEIN"/>
    <property type="match status" value="1"/>
</dbReference>
<sequence length="371" mass="41657">MRPVPQSTPTHPLPLHEHNPADDQGPPPLNYTLKTGTRERWIGIFFTLLFIEAGVLPLILFYSLRWGAHLSIPKNLAIITSLIGTVSGLKVAQRSWFLWYKSGHESRRPIGAGRWGFDFFHILINIGLFAFFVPLIIGSSMNPASVPTVAIALPCFMLTMCIPMIISSLPRDFRLPFRVSSFPPYHPLPPLTYTIVEDVIAVDGGGLLDFRQAWRHRYETSRVMRKLLRDVGMFWGISGVLIATACIVVAWTTTDDIGYGIGYGIPWIWAFACSAVTIRWVRGELERERREWCDVVHVHREKPLHLVETQDDRDAFERVMARRASVMSHASVAKAATMPASKSNSDSGSSETSPDRPRRTASPKEVPSDIV</sequence>
<keyword evidence="2" id="KW-1133">Transmembrane helix</keyword>
<keyword evidence="4" id="KW-1185">Reference proteome</keyword>
<name>A0A4S4MUI6_9APHY</name>
<dbReference type="OrthoDB" id="4838853at2759"/>
<keyword evidence="2" id="KW-0472">Membrane</keyword>
<feature type="compositionally biased region" description="Polar residues" evidence="1">
    <location>
        <begin position="340"/>
        <end position="352"/>
    </location>
</feature>
<feature type="transmembrane region" description="Helical" evidence="2">
    <location>
        <begin position="149"/>
        <end position="170"/>
    </location>
</feature>
<feature type="transmembrane region" description="Helical" evidence="2">
    <location>
        <begin position="76"/>
        <end position="99"/>
    </location>
</feature>
<organism evidence="3 4">
    <name type="scientific">Antrodiella citrinella</name>
    <dbReference type="NCBI Taxonomy" id="2447956"/>
    <lineage>
        <taxon>Eukaryota</taxon>
        <taxon>Fungi</taxon>
        <taxon>Dikarya</taxon>
        <taxon>Basidiomycota</taxon>
        <taxon>Agaricomycotina</taxon>
        <taxon>Agaricomycetes</taxon>
        <taxon>Polyporales</taxon>
        <taxon>Steccherinaceae</taxon>
        <taxon>Antrodiella</taxon>
    </lineage>
</organism>
<comment type="caution">
    <text evidence="3">The sequence shown here is derived from an EMBL/GenBank/DDBJ whole genome shotgun (WGS) entry which is preliminary data.</text>
</comment>
<dbReference type="Proteomes" id="UP000308730">
    <property type="component" value="Unassembled WGS sequence"/>
</dbReference>
<keyword evidence="2" id="KW-0812">Transmembrane</keyword>
<dbReference type="AlphaFoldDB" id="A0A4S4MUI6"/>
<proteinExistence type="predicted"/>
<dbReference type="PANTHER" id="PTHR42024:SF1">
    <property type="entry name" value="AMINO ACID PERMEASE_ SLC12A DOMAIN-CONTAINING PROTEIN"/>
    <property type="match status" value="1"/>
</dbReference>
<feature type="compositionally biased region" description="Polar residues" evidence="1">
    <location>
        <begin position="1"/>
        <end position="10"/>
    </location>
</feature>
<gene>
    <name evidence="3" type="ORF">EUX98_g4977</name>
</gene>